<dbReference type="AlphaFoldDB" id="A0A4R6RAE8"/>
<dbReference type="Pfam" id="PF13020">
    <property type="entry name" value="NOV_C"/>
    <property type="match status" value="1"/>
</dbReference>
<evidence type="ECO:0000313" key="4">
    <source>
        <dbReference type="Proteomes" id="UP000294593"/>
    </source>
</evidence>
<dbReference type="Pfam" id="PF26345">
    <property type="entry name" value="ScoMcrA_N"/>
    <property type="match status" value="1"/>
</dbReference>
<evidence type="ECO:0000259" key="1">
    <source>
        <dbReference type="Pfam" id="PF13020"/>
    </source>
</evidence>
<evidence type="ECO:0000313" key="3">
    <source>
        <dbReference type="EMBL" id="TDP82934.1"/>
    </source>
</evidence>
<gene>
    <name evidence="3" type="ORF">EV672_105121</name>
</gene>
<feature type="domain" description="ScoMcrA-like N-terminal head" evidence="2">
    <location>
        <begin position="7"/>
        <end position="94"/>
    </location>
</feature>
<dbReference type="InterPro" id="IPR024975">
    <property type="entry name" value="NOV_C"/>
</dbReference>
<proteinExistence type="predicted"/>
<reference evidence="3 4" key="1">
    <citation type="submission" date="2019-03" db="EMBL/GenBank/DDBJ databases">
        <title>Genomic Encyclopedia of Type Strains, Phase IV (KMG-IV): sequencing the most valuable type-strain genomes for metagenomic binning, comparative biology and taxonomic classification.</title>
        <authorList>
            <person name="Goeker M."/>
        </authorList>
    </citation>
    <scope>NUCLEOTIDE SEQUENCE [LARGE SCALE GENOMIC DNA]</scope>
    <source>
        <strain evidence="3 4">DSM 11901</strain>
    </source>
</reference>
<organism evidence="3 4">
    <name type="scientific">Aquabacterium commune</name>
    <dbReference type="NCBI Taxonomy" id="70586"/>
    <lineage>
        <taxon>Bacteria</taxon>
        <taxon>Pseudomonadati</taxon>
        <taxon>Pseudomonadota</taxon>
        <taxon>Betaproteobacteria</taxon>
        <taxon>Burkholderiales</taxon>
        <taxon>Aquabacterium</taxon>
    </lineage>
</organism>
<dbReference type="EMBL" id="SNXW01000005">
    <property type="protein sequence ID" value="TDP82934.1"/>
    <property type="molecule type" value="Genomic_DNA"/>
</dbReference>
<evidence type="ECO:0000259" key="2">
    <source>
        <dbReference type="Pfam" id="PF26345"/>
    </source>
</evidence>
<dbReference type="InterPro" id="IPR058807">
    <property type="entry name" value="ScoMcrA_N"/>
</dbReference>
<comment type="caution">
    <text evidence="3">The sequence shown here is derived from an EMBL/GenBank/DDBJ whole genome shotgun (WGS) entry which is preliminary data.</text>
</comment>
<keyword evidence="4" id="KW-1185">Reference proteome</keyword>
<dbReference type="Proteomes" id="UP000294593">
    <property type="component" value="Unassembled WGS sequence"/>
</dbReference>
<sequence length="383" mass="43358">MTASLNKLTRWAVETALEEFVLIGREAFLEKYRFGFARDFFVRHPVTGQACDSKAIIGAAYGVQFPEQGPLRPQDFSGGQATVVRILKGLGFDLVDVDAHQASSKERAWTRHENVLIVADYLEMLMKELAGQTYNKAERARNLVPRLSDRSKGSIEFKRANISAVMIELGYPSVPGYKPRVNFQREGLVDVVAEQVAHLPLLDKAAELAVDRPADVPESVAFKSLLTGPPKRQHRVEEARSDYVRRGVKRDYFERESRNRSLGTAGERFIVQFEQWRLAQLGVGRLADRVEHVAETQGDGLGYDVLSFETDGRERFIEVKTTAHDAATPFFVSSNEVAFAKEVSDRFRLYRLYHFRTAPKFFELPGAIEQHCHLDPSTFRATF</sequence>
<protein>
    <submittedName>
        <fullName evidence="3">Uncharacterized protein DUF3883</fullName>
    </submittedName>
</protein>
<name>A0A4R6RAE8_9BURK</name>
<accession>A0A4R6RAE8</accession>
<feature type="domain" description="Protein NO VEIN C-terminal" evidence="1">
    <location>
        <begin position="266"/>
        <end position="363"/>
    </location>
</feature>